<gene>
    <name evidence="2" type="ORF">ACH5RR_018995</name>
</gene>
<comment type="caution">
    <text evidence="2">The sequence shown here is derived from an EMBL/GenBank/DDBJ whole genome shotgun (WGS) entry which is preliminary data.</text>
</comment>
<protein>
    <submittedName>
        <fullName evidence="2">Uncharacterized protein</fullName>
    </submittedName>
</protein>
<dbReference type="Proteomes" id="UP001630127">
    <property type="component" value="Unassembled WGS sequence"/>
</dbReference>
<evidence type="ECO:0000313" key="3">
    <source>
        <dbReference type="Proteomes" id="UP001630127"/>
    </source>
</evidence>
<proteinExistence type="predicted"/>
<feature type="compositionally biased region" description="Low complexity" evidence="1">
    <location>
        <begin position="67"/>
        <end position="77"/>
    </location>
</feature>
<dbReference type="EMBL" id="JBJUIK010000008">
    <property type="protein sequence ID" value="KAL3520846.1"/>
    <property type="molecule type" value="Genomic_DNA"/>
</dbReference>
<name>A0ABD2ZN61_9GENT</name>
<evidence type="ECO:0000256" key="1">
    <source>
        <dbReference type="SAM" id="MobiDB-lite"/>
    </source>
</evidence>
<dbReference type="AlphaFoldDB" id="A0ABD2ZN61"/>
<sequence>MEVPVECPWLCRLPTIFQLEATAKVNYLSSNSALSSANSYPEAAPERFPYSPYVEPRSSAFDGDQHLTSSSSTLFLDSKSEGHRQAPPFTQGASGIHILRHYQFQRSDQAFLHPGMS</sequence>
<organism evidence="2 3">
    <name type="scientific">Cinchona calisaya</name>
    <dbReference type="NCBI Taxonomy" id="153742"/>
    <lineage>
        <taxon>Eukaryota</taxon>
        <taxon>Viridiplantae</taxon>
        <taxon>Streptophyta</taxon>
        <taxon>Embryophyta</taxon>
        <taxon>Tracheophyta</taxon>
        <taxon>Spermatophyta</taxon>
        <taxon>Magnoliopsida</taxon>
        <taxon>eudicotyledons</taxon>
        <taxon>Gunneridae</taxon>
        <taxon>Pentapetalae</taxon>
        <taxon>asterids</taxon>
        <taxon>lamiids</taxon>
        <taxon>Gentianales</taxon>
        <taxon>Rubiaceae</taxon>
        <taxon>Cinchonoideae</taxon>
        <taxon>Cinchoneae</taxon>
        <taxon>Cinchona</taxon>
    </lineage>
</organism>
<reference evidence="2 3" key="1">
    <citation type="submission" date="2024-11" db="EMBL/GenBank/DDBJ databases">
        <title>A near-complete genome assembly of Cinchona calisaya.</title>
        <authorList>
            <person name="Lian D.C."/>
            <person name="Zhao X.W."/>
            <person name="Wei L."/>
        </authorList>
    </citation>
    <scope>NUCLEOTIDE SEQUENCE [LARGE SCALE GENOMIC DNA]</scope>
    <source>
        <tissue evidence="2">Nenye</tissue>
    </source>
</reference>
<evidence type="ECO:0000313" key="2">
    <source>
        <dbReference type="EMBL" id="KAL3520846.1"/>
    </source>
</evidence>
<keyword evidence="3" id="KW-1185">Reference proteome</keyword>
<accession>A0ABD2ZN61</accession>
<feature type="region of interest" description="Disordered" evidence="1">
    <location>
        <begin position="59"/>
        <end position="91"/>
    </location>
</feature>